<evidence type="ECO:0000256" key="1">
    <source>
        <dbReference type="ARBA" id="ARBA00004123"/>
    </source>
</evidence>
<keyword evidence="3" id="KW-0677">Repeat</keyword>
<evidence type="ECO:0000256" key="7">
    <source>
        <dbReference type="SAM" id="Coils"/>
    </source>
</evidence>
<dbReference type="InterPro" id="IPR019544">
    <property type="entry name" value="Tetratricopeptide_SHNi-TPR_dom"/>
</dbReference>
<feature type="compositionally biased region" description="Polar residues" evidence="8">
    <location>
        <begin position="489"/>
        <end position="501"/>
    </location>
</feature>
<dbReference type="PANTHER" id="PTHR15081:SF1">
    <property type="entry name" value="NUCLEAR AUTOANTIGENIC SPERM PROTEIN"/>
    <property type="match status" value="1"/>
</dbReference>
<evidence type="ECO:0000313" key="11">
    <source>
        <dbReference type="Proteomes" id="UP000014500"/>
    </source>
</evidence>
<keyword evidence="4 6" id="KW-0802">TPR repeat</keyword>
<dbReference type="eggNOG" id="KOG4563">
    <property type="taxonomic scope" value="Eukaryota"/>
</dbReference>
<comment type="similarity">
    <text evidence="2">Belongs to the NASP family.</text>
</comment>
<dbReference type="STRING" id="126957.T1J7G1"/>
<accession>T1J7G1</accession>
<dbReference type="GO" id="GO:0042393">
    <property type="term" value="F:histone binding"/>
    <property type="evidence" value="ECO:0007669"/>
    <property type="project" value="TreeGrafter"/>
</dbReference>
<evidence type="ECO:0000256" key="2">
    <source>
        <dbReference type="ARBA" id="ARBA00008402"/>
    </source>
</evidence>
<feature type="compositionally biased region" description="Basic and acidic residues" evidence="8">
    <location>
        <begin position="468"/>
        <end position="485"/>
    </location>
</feature>
<dbReference type="InterPro" id="IPR019734">
    <property type="entry name" value="TPR_rpt"/>
</dbReference>
<evidence type="ECO:0000256" key="4">
    <source>
        <dbReference type="ARBA" id="ARBA00022803"/>
    </source>
</evidence>
<dbReference type="EMBL" id="JH431929">
    <property type="status" value="NOT_ANNOTATED_CDS"/>
    <property type="molecule type" value="Genomic_DNA"/>
</dbReference>
<dbReference type="GO" id="GO:0005654">
    <property type="term" value="C:nucleoplasm"/>
    <property type="evidence" value="ECO:0007669"/>
    <property type="project" value="TreeGrafter"/>
</dbReference>
<dbReference type="OMA" id="IDDIDAC"/>
<comment type="subcellular location">
    <subcellularLocation>
        <location evidence="1">Nucleus</location>
    </subcellularLocation>
</comment>
<dbReference type="GO" id="GO:0034080">
    <property type="term" value="P:CENP-A containing chromatin assembly"/>
    <property type="evidence" value="ECO:0007669"/>
    <property type="project" value="TreeGrafter"/>
</dbReference>
<sequence>MEVQEPKSSAETPSTTPTQAERDSTIEAVNHLIQGKRHLLVQDIPSAVTSLQEACRLLAESYGEVANECGDAYFYYGKALLEMAREDSSVLGNAIAGDDSDEDDEEETEIDKSEVENGEKKDQPVEKEAAEAKDTISTNDSQPGPSTSTDDGTKKEETEEEITNLQLAWEMLELSKLIFSRQSEGNKEKQLKLAEIHLYLGEVSLESENYGQAIEEFNQCLNIQMECLQPENRLLAETHYQLGLAHAFSDLFDEGVEHFKMAYQIIEEKIGALTIVAAGQEMEKEPDIMSAADPVKAAKEEIEELKALLPEIKDKIVDTEDMKKNAIDAVKNAAMNTATLFVDDLEKNITELNDIAMPSSSSESTSQKPVSNISHLIKRKRKNEVEGDEQEQKKIRCQVGSTSSQVSSTSEASTSSNSLQRCFSEAETTSSITSSEEAKVESRPQPDSNLAPVAGDDAECLVSSAGKSSERRKVSDSADHCDSVHNGEIQGSNVMKNSKNH</sequence>
<feature type="compositionally biased region" description="Polar residues" evidence="8">
    <location>
        <begin position="1"/>
        <end position="19"/>
    </location>
</feature>
<dbReference type="InterPro" id="IPR051730">
    <property type="entry name" value="NASP-like"/>
</dbReference>
<dbReference type="GO" id="GO:0006335">
    <property type="term" value="P:DNA replication-dependent chromatin assembly"/>
    <property type="evidence" value="ECO:0007669"/>
    <property type="project" value="TreeGrafter"/>
</dbReference>
<feature type="region of interest" description="Disordered" evidence="8">
    <location>
        <begin position="356"/>
        <end position="501"/>
    </location>
</feature>
<dbReference type="PROSITE" id="PS50005">
    <property type="entry name" value="TPR"/>
    <property type="match status" value="1"/>
</dbReference>
<feature type="compositionally biased region" description="Basic and acidic residues" evidence="8">
    <location>
        <begin position="110"/>
        <end position="134"/>
    </location>
</feature>
<feature type="repeat" description="TPR" evidence="6">
    <location>
        <begin position="194"/>
        <end position="227"/>
    </location>
</feature>
<dbReference type="Pfam" id="PF10516">
    <property type="entry name" value="SHNi-TPR"/>
    <property type="match status" value="1"/>
</dbReference>
<evidence type="ECO:0000259" key="9">
    <source>
        <dbReference type="Pfam" id="PF10516"/>
    </source>
</evidence>
<name>T1J7G1_STRMM</name>
<dbReference type="SMART" id="SM00028">
    <property type="entry name" value="TPR"/>
    <property type="match status" value="2"/>
</dbReference>
<dbReference type="Gene3D" id="1.25.40.10">
    <property type="entry name" value="Tetratricopeptide repeat domain"/>
    <property type="match status" value="1"/>
</dbReference>
<evidence type="ECO:0000313" key="10">
    <source>
        <dbReference type="EnsemblMetazoa" id="SMAR009604-PA"/>
    </source>
</evidence>
<keyword evidence="7" id="KW-0175">Coiled coil</keyword>
<keyword evidence="5" id="KW-0539">Nucleus</keyword>
<feature type="region of interest" description="Disordered" evidence="8">
    <location>
        <begin position="93"/>
        <end position="161"/>
    </location>
</feature>
<feature type="compositionally biased region" description="Acidic residues" evidence="8">
    <location>
        <begin position="98"/>
        <end position="109"/>
    </location>
</feature>
<reference evidence="11" key="1">
    <citation type="submission" date="2011-05" db="EMBL/GenBank/DDBJ databases">
        <authorList>
            <person name="Richards S.R."/>
            <person name="Qu J."/>
            <person name="Jiang H."/>
            <person name="Jhangiani S.N."/>
            <person name="Agravi P."/>
            <person name="Goodspeed R."/>
            <person name="Gross S."/>
            <person name="Mandapat C."/>
            <person name="Jackson L."/>
            <person name="Mathew T."/>
            <person name="Pu L."/>
            <person name="Thornton R."/>
            <person name="Saada N."/>
            <person name="Wilczek-Boney K.B."/>
            <person name="Lee S."/>
            <person name="Kovar C."/>
            <person name="Wu Y."/>
            <person name="Scherer S.E."/>
            <person name="Worley K.C."/>
            <person name="Muzny D.M."/>
            <person name="Gibbs R."/>
        </authorList>
    </citation>
    <scope>NUCLEOTIDE SEQUENCE</scope>
    <source>
        <strain evidence="11">Brora</strain>
    </source>
</reference>
<dbReference type="PANTHER" id="PTHR15081">
    <property type="entry name" value="NUCLEAR AUTOANTIGENIC SPERM PROTEIN NASP -RELATED"/>
    <property type="match status" value="1"/>
</dbReference>
<reference evidence="10" key="2">
    <citation type="submission" date="2015-02" db="UniProtKB">
        <authorList>
            <consortium name="EnsemblMetazoa"/>
        </authorList>
    </citation>
    <scope>IDENTIFICATION</scope>
</reference>
<keyword evidence="11" id="KW-1185">Reference proteome</keyword>
<evidence type="ECO:0000256" key="3">
    <source>
        <dbReference type="ARBA" id="ARBA00022737"/>
    </source>
</evidence>
<dbReference type="InterPro" id="IPR011990">
    <property type="entry name" value="TPR-like_helical_dom_sf"/>
</dbReference>
<feature type="compositionally biased region" description="Low complexity" evidence="8">
    <location>
        <begin position="401"/>
        <end position="418"/>
    </location>
</feature>
<dbReference type="HOGENOM" id="CLU_010162_3_0_1"/>
<feature type="domain" description="Tetratricopeptide SHNi-TPR" evidence="9">
    <location>
        <begin position="194"/>
        <end position="231"/>
    </location>
</feature>
<proteinExistence type="inferred from homology"/>
<evidence type="ECO:0000256" key="5">
    <source>
        <dbReference type="ARBA" id="ARBA00023242"/>
    </source>
</evidence>
<feature type="region of interest" description="Disordered" evidence="8">
    <location>
        <begin position="1"/>
        <end position="24"/>
    </location>
</feature>
<evidence type="ECO:0000256" key="8">
    <source>
        <dbReference type="SAM" id="MobiDB-lite"/>
    </source>
</evidence>
<organism evidence="10 11">
    <name type="scientific">Strigamia maritima</name>
    <name type="common">European centipede</name>
    <name type="synonym">Geophilus maritimus</name>
    <dbReference type="NCBI Taxonomy" id="126957"/>
    <lineage>
        <taxon>Eukaryota</taxon>
        <taxon>Metazoa</taxon>
        <taxon>Ecdysozoa</taxon>
        <taxon>Arthropoda</taxon>
        <taxon>Myriapoda</taxon>
        <taxon>Chilopoda</taxon>
        <taxon>Pleurostigmophora</taxon>
        <taxon>Geophilomorpha</taxon>
        <taxon>Linotaeniidae</taxon>
        <taxon>Strigamia</taxon>
    </lineage>
</organism>
<feature type="compositionally biased region" description="Low complexity" evidence="8">
    <location>
        <begin position="425"/>
        <end position="435"/>
    </location>
</feature>
<feature type="coiled-coil region" evidence="7">
    <location>
        <begin position="295"/>
        <end position="322"/>
    </location>
</feature>
<dbReference type="SUPFAM" id="SSF48452">
    <property type="entry name" value="TPR-like"/>
    <property type="match status" value="1"/>
</dbReference>
<evidence type="ECO:0000256" key="6">
    <source>
        <dbReference type="PROSITE-ProRule" id="PRU00339"/>
    </source>
</evidence>
<dbReference type="PhylomeDB" id="T1J7G1"/>
<dbReference type="AlphaFoldDB" id="T1J7G1"/>
<protein>
    <recommendedName>
        <fullName evidence="9">Tetratricopeptide SHNi-TPR domain-containing protein</fullName>
    </recommendedName>
</protein>
<dbReference type="EnsemblMetazoa" id="SMAR009604-RA">
    <property type="protein sequence ID" value="SMAR009604-PA"/>
    <property type="gene ID" value="SMAR009604"/>
</dbReference>
<feature type="compositionally biased region" description="Polar residues" evidence="8">
    <location>
        <begin position="135"/>
        <end position="150"/>
    </location>
</feature>
<dbReference type="Proteomes" id="UP000014500">
    <property type="component" value="Unassembled WGS sequence"/>
</dbReference>